<dbReference type="GO" id="GO:0016989">
    <property type="term" value="F:sigma factor antagonist activity"/>
    <property type="evidence" value="ECO:0007669"/>
    <property type="project" value="TreeGrafter"/>
</dbReference>
<feature type="transmembrane region" description="Helical" evidence="1">
    <location>
        <begin position="94"/>
        <end position="114"/>
    </location>
</feature>
<gene>
    <name evidence="4" type="ORF">FRZ54_04805</name>
</gene>
<evidence type="ECO:0000259" key="3">
    <source>
        <dbReference type="Pfam" id="PF16344"/>
    </source>
</evidence>
<protein>
    <submittedName>
        <fullName evidence="4">DUF4974 domain-containing protein</fullName>
    </submittedName>
</protein>
<proteinExistence type="predicted"/>
<dbReference type="InterPro" id="IPR012373">
    <property type="entry name" value="Ferrdict_sens_TM"/>
</dbReference>
<dbReference type="Proteomes" id="UP000321479">
    <property type="component" value="Chromosome"/>
</dbReference>
<dbReference type="Gene3D" id="3.55.50.30">
    <property type="match status" value="1"/>
</dbReference>
<evidence type="ECO:0000313" key="4">
    <source>
        <dbReference type="EMBL" id="QEC61931.1"/>
    </source>
</evidence>
<feature type="domain" description="FecR protein" evidence="2">
    <location>
        <begin position="189"/>
        <end position="284"/>
    </location>
</feature>
<dbReference type="PANTHER" id="PTHR30273">
    <property type="entry name" value="PERIPLASMIC SIGNAL SENSOR AND SIGMA FACTOR ACTIVATOR FECR-RELATED"/>
    <property type="match status" value="1"/>
</dbReference>
<accession>A0A5B8UU87</accession>
<dbReference type="OrthoDB" id="1099963at2"/>
<keyword evidence="1" id="KW-0812">Transmembrane</keyword>
<keyword evidence="5" id="KW-1185">Reference proteome</keyword>
<reference evidence="4 5" key="1">
    <citation type="journal article" date="2017" name="Curr. Microbiol.">
        <title>Mucilaginibacter ginsenosidivorans sp. nov., Isolated from Soil of Ginseng Field.</title>
        <authorList>
            <person name="Kim M.M."/>
            <person name="Siddiqi M.Z."/>
            <person name="Im W.T."/>
        </authorList>
    </citation>
    <scope>NUCLEOTIDE SEQUENCE [LARGE SCALE GENOMIC DNA]</scope>
    <source>
        <strain evidence="4 5">Gsoil 3017</strain>
    </source>
</reference>
<evidence type="ECO:0000256" key="1">
    <source>
        <dbReference type="SAM" id="Phobius"/>
    </source>
</evidence>
<dbReference type="RefSeq" id="WP_147030508.1">
    <property type="nucleotide sequence ID" value="NZ_CP042436.1"/>
</dbReference>
<evidence type="ECO:0000313" key="5">
    <source>
        <dbReference type="Proteomes" id="UP000321479"/>
    </source>
</evidence>
<name>A0A5B8UU87_9SPHI</name>
<keyword evidence="1" id="KW-0472">Membrane</keyword>
<feature type="domain" description="Protein FecR C-terminal" evidence="3">
    <location>
        <begin position="325"/>
        <end position="393"/>
    </location>
</feature>
<evidence type="ECO:0000259" key="2">
    <source>
        <dbReference type="Pfam" id="PF04773"/>
    </source>
</evidence>
<dbReference type="InterPro" id="IPR006860">
    <property type="entry name" value="FecR"/>
</dbReference>
<dbReference type="KEGG" id="mgin:FRZ54_04805"/>
<dbReference type="InterPro" id="IPR032508">
    <property type="entry name" value="FecR_C"/>
</dbReference>
<dbReference type="AlphaFoldDB" id="A0A5B8UU87"/>
<keyword evidence="1" id="KW-1133">Transmembrane helix</keyword>
<dbReference type="PANTHER" id="PTHR30273:SF2">
    <property type="entry name" value="PROTEIN FECR"/>
    <property type="match status" value="1"/>
</dbReference>
<organism evidence="4 5">
    <name type="scientific">Mucilaginibacter ginsenosidivorans</name>
    <dbReference type="NCBI Taxonomy" id="398053"/>
    <lineage>
        <taxon>Bacteria</taxon>
        <taxon>Pseudomonadati</taxon>
        <taxon>Bacteroidota</taxon>
        <taxon>Sphingobacteriia</taxon>
        <taxon>Sphingobacteriales</taxon>
        <taxon>Sphingobacteriaceae</taxon>
        <taxon>Mucilaginibacter</taxon>
    </lineage>
</organism>
<sequence>MADNTEEALRIAMLISKDFKGSINDLEAEELKSWINASEENRVLFSELTGEQAREKQLKQMRRYDTDAAFSRVSGRLTPHIVPLASYRRRIWQLARYAAILLLISGVGFAIFHIRQQHEKRTLTADHPYKNDIAPATNQAQLILSGGTTVALTKEQNKVISAGDLGIQTHNGVLSYKVKDHSAAATYNTMITPAGKTFEMILEDGTQVWLNAGSSLKYPTYFDGTERKVVLNGEAYFAVAHNPKRRFVVEIAGRQVEDIGTEFDVNNYNDNEFPAVALVKGSVKVTNGKNNSILIPGQKADMPGSGIDVSKADLKAFTAWKNGLFAFHNEPVTEMMKIIGRWYNARIVYATDYIPDNTFTGEISNKVAVSKLLDKIALTGIAEFTITGNTITVHPYKPTNH</sequence>
<dbReference type="Pfam" id="PF04773">
    <property type="entry name" value="FecR"/>
    <property type="match status" value="1"/>
</dbReference>
<dbReference type="Gene3D" id="2.60.120.1440">
    <property type="match status" value="1"/>
</dbReference>
<dbReference type="EMBL" id="CP042436">
    <property type="protein sequence ID" value="QEC61931.1"/>
    <property type="molecule type" value="Genomic_DNA"/>
</dbReference>
<dbReference type="Pfam" id="PF16344">
    <property type="entry name" value="FecR_C"/>
    <property type="match status" value="1"/>
</dbReference>